<evidence type="ECO:0000256" key="16">
    <source>
        <dbReference type="ARBA" id="ARBA00023209"/>
    </source>
</evidence>
<comment type="similarity">
    <text evidence="5 18">Belongs to the CDS family.</text>
</comment>
<evidence type="ECO:0000256" key="19">
    <source>
        <dbReference type="SAM" id="Phobius"/>
    </source>
</evidence>
<dbReference type="GO" id="GO:0005886">
    <property type="term" value="C:plasma membrane"/>
    <property type="evidence" value="ECO:0007669"/>
    <property type="project" value="UniProtKB-SubCell"/>
</dbReference>
<evidence type="ECO:0000256" key="7">
    <source>
        <dbReference type="ARBA" id="ARBA00019373"/>
    </source>
</evidence>
<reference evidence="20" key="1">
    <citation type="submission" date="2023-02" db="EMBL/GenBank/DDBJ databases">
        <title>Host association and intracellularity evolved multiple times independently in the Rickettsiales.</title>
        <authorList>
            <person name="Castelli M."/>
            <person name="Nardi T."/>
            <person name="Gammuto L."/>
            <person name="Bellinzona G."/>
            <person name="Sabaneyeva E."/>
            <person name="Potekhin A."/>
            <person name="Serra V."/>
            <person name="Petroni G."/>
            <person name="Sassera D."/>
        </authorList>
    </citation>
    <scope>NUCLEOTIDE SEQUENCE</scope>
    <source>
        <strain evidence="20">USBL-36I1</strain>
    </source>
</reference>
<proteinExistence type="inferred from homology"/>
<feature type="transmembrane region" description="Helical" evidence="19">
    <location>
        <begin position="20"/>
        <end position="46"/>
    </location>
</feature>
<dbReference type="GO" id="GO:0004605">
    <property type="term" value="F:phosphatidate cytidylyltransferase activity"/>
    <property type="evidence" value="ECO:0007669"/>
    <property type="project" value="UniProtKB-EC"/>
</dbReference>
<keyword evidence="16" id="KW-0594">Phospholipid biosynthesis</keyword>
<gene>
    <name evidence="20" type="ORF">Lyticum_00552</name>
</gene>
<dbReference type="EC" id="2.7.7.41" evidence="6 18"/>
<evidence type="ECO:0000313" key="21">
    <source>
        <dbReference type="Proteomes" id="UP001289135"/>
    </source>
</evidence>
<dbReference type="Pfam" id="PF01148">
    <property type="entry name" value="CTP_transf_1"/>
    <property type="match status" value="1"/>
</dbReference>
<keyword evidence="15 19" id="KW-0472">Membrane</keyword>
<comment type="caution">
    <text evidence="20">The sequence shown here is derived from an EMBL/GenBank/DDBJ whole genome shotgun (WGS) entry which is preliminary data.</text>
</comment>
<dbReference type="PROSITE" id="PS01315">
    <property type="entry name" value="CDS"/>
    <property type="match status" value="1"/>
</dbReference>
<evidence type="ECO:0000256" key="9">
    <source>
        <dbReference type="ARBA" id="ARBA00022516"/>
    </source>
</evidence>
<keyword evidence="17" id="KW-1208">Phospholipid metabolism</keyword>
<evidence type="ECO:0000256" key="12">
    <source>
        <dbReference type="ARBA" id="ARBA00022695"/>
    </source>
</evidence>
<dbReference type="InterPro" id="IPR000374">
    <property type="entry name" value="PC_trans"/>
</dbReference>
<evidence type="ECO:0000256" key="3">
    <source>
        <dbReference type="ARBA" id="ARBA00005119"/>
    </source>
</evidence>
<comment type="subcellular location">
    <subcellularLocation>
        <location evidence="2">Cell membrane</location>
        <topology evidence="2">Multi-pass membrane protein</topology>
    </subcellularLocation>
</comment>
<comment type="pathway">
    <text evidence="3 18">Phospholipid metabolism; CDP-diacylglycerol biosynthesis; CDP-diacylglycerol from sn-glycerol 3-phosphate: step 3/3.</text>
</comment>
<feature type="transmembrane region" description="Helical" evidence="19">
    <location>
        <begin position="135"/>
        <end position="152"/>
    </location>
</feature>
<keyword evidence="13 19" id="KW-1133">Transmembrane helix</keyword>
<evidence type="ECO:0000256" key="15">
    <source>
        <dbReference type="ARBA" id="ARBA00023136"/>
    </source>
</evidence>
<keyword evidence="21" id="KW-1185">Reference proteome</keyword>
<keyword evidence="9" id="KW-0444">Lipid biosynthesis</keyword>
<evidence type="ECO:0000256" key="5">
    <source>
        <dbReference type="ARBA" id="ARBA00010185"/>
    </source>
</evidence>
<evidence type="ECO:0000256" key="8">
    <source>
        <dbReference type="ARBA" id="ARBA00022475"/>
    </source>
</evidence>
<evidence type="ECO:0000256" key="14">
    <source>
        <dbReference type="ARBA" id="ARBA00023098"/>
    </source>
</evidence>
<dbReference type="PANTHER" id="PTHR46382:SF1">
    <property type="entry name" value="PHOSPHATIDATE CYTIDYLYLTRANSFERASE"/>
    <property type="match status" value="1"/>
</dbReference>
<evidence type="ECO:0000256" key="13">
    <source>
        <dbReference type="ARBA" id="ARBA00022989"/>
    </source>
</evidence>
<dbReference type="RefSeq" id="WP_322498807.1">
    <property type="nucleotide sequence ID" value="NZ_JARGYU010000002.1"/>
</dbReference>
<evidence type="ECO:0000256" key="4">
    <source>
        <dbReference type="ARBA" id="ARBA00005189"/>
    </source>
</evidence>
<feature type="transmembrane region" description="Helical" evidence="19">
    <location>
        <begin position="208"/>
        <end position="226"/>
    </location>
</feature>
<keyword evidence="11 18" id="KW-0812">Transmembrane</keyword>
<comment type="pathway">
    <text evidence="4">Lipid metabolism.</text>
</comment>
<evidence type="ECO:0000256" key="6">
    <source>
        <dbReference type="ARBA" id="ARBA00012487"/>
    </source>
</evidence>
<keyword evidence="10 18" id="KW-0808">Transferase</keyword>
<comment type="catalytic activity">
    <reaction evidence="1 18">
        <text>a 1,2-diacyl-sn-glycero-3-phosphate + CTP + H(+) = a CDP-1,2-diacyl-sn-glycerol + diphosphate</text>
        <dbReference type="Rhea" id="RHEA:16229"/>
        <dbReference type="ChEBI" id="CHEBI:15378"/>
        <dbReference type="ChEBI" id="CHEBI:33019"/>
        <dbReference type="ChEBI" id="CHEBI:37563"/>
        <dbReference type="ChEBI" id="CHEBI:58332"/>
        <dbReference type="ChEBI" id="CHEBI:58608"/>
        <dbReference type="EC" id="2.7.7.41"/>
    </reaction>
</comment>
<organism evidence="20 21">
    <name type="scientific">Lyticum sinuosum</name>
    <dbReference type="NCBI Taxonomy" id="1332059"/>
    <lineage>
        <taxon>Bacteria</taxon>
        <taxon>Pseudomonadati</taxon>
        <taxon>Pseudomonadota</taxon>
        <taxon>Alphaproteobacteria</taxon>
        <taxon>Rickettsiales</taxon>
        <taxon>Lyticum</taxon>
    </lineage>
</organism>
<feature type="transmembrane region" description="Helical" evidence="19">
    <location>
        <begin position="67"/>
        <end position="87"/>
    </location>
</feature>
<dbReference type="EMBL" id="JARGYU010000002">
    <property type="protein sequence ID" value="MDZ5761379.1"/>
    <property type="molecule type" value="Genomic_DNA"/>
</dbReference>
<evidence type="ECO:0000256" key="18">
    <source>
        <dbReference type="RuleBase" id="RU003938"/>
    </source>
</evidence>
<protein>
    <recommendedName>
        <fullName evidence="7 18">Phosphatidate cytidylyltransferase</fullName>
        <ecNumber evidence="6 18">2.7.7.41</ecNumber>
    </recommendedName>
</protein>
<dbReference type="AlphaFoldDB" id="A0AAE4VMD8"/>
<keyword evidence="8" id="KW-1003">Cell membrane</keyword>
<evidence type="ECO:0000256" key="1">
    <source>
        <dbReference type="ARBA" id="ARBA00001698"/>
    </source>
</evidence>
<name>A0AAE4VMD8_9RICK</name>
<dbReference type="Proteomes" id="UP001289135">
    <property type="component" value="Unassembled WGS sequence"/>
</dbReference>
<accession>A0AAE4VMD8</accession>
<dbReference type="GO" id="GO:0016024">
    <property type="term" value="P:CDP-diacylglycerol biosynthetic process"/>
    <property type="evidence" value="ECO:0007669"/>
    <property type="project" value="TreeGrafter"/>
</dbReference>
<evidence type="ECO:0000256" key="2">
    <source>
        <dbReference type="ARBA" id="ARBA00004651"/>
    </source>
</evidence>
<feature type="transmembrane region" description="Helical" evidence="19">
    <location>
        <begin position="93"/>
        <end position="114"/>
    </location>
</feature>
<sequence length="233" mass="26261">MKLNNLQKRILSSFVILPPALYIVYYGSWLYVLWVIIIGLLICYEWQTIITNNAKKILGTNLFIAKFEWRILGIIYSCIFIWSMLVIRSHNFGYILTMFLITVVCFTDIGGYIFGKSIGGPKIAPNISPNKTWSGLIGGTSLATIGGYFFYLLCGDFIFPYFISSPIFAILSQIGDLIESAFKRKFGQKDSGSIIPGHGGIMDRMDGFVISAPCFVFYIDIVNLLIKNTVFFL</sequence>
<keyword evidence="14" id="KW-0443">Lipid metabolism</keyword>
<keyword evidence="12 18" id="KW-0548">Nucleotidyltransferase</keyword>
<evidence type="ECO:0000313" key="20">
    <source>
        <dbReference type="EMBL" id="MDZ5761379.1"/>
    </source>
</evidence>
<evidence type="ECO:0000256" key="11">
    <source>
        <dbReference type="ARBA" id="ARBA00022692"/>
    </source>
</evidence>
<evidence type="ECO:0000256" key="17">
    <source>
        <dbReference type="ARBA" id="ARBA00023264"/>
    </source>
</evidence>
<evidence type="ECO:0000256" key="10">
    <source>
        <dbReference type="ARBA" id="ARBA00022679"/>
    </source>
</evidence>
<dbReference type="PANTHER" id="PTHR46382">
    <property type="entry name" value="PHOSPHATIDATE CYTIDYLYLTRANSFERASE"/>
    <property type="match status" value="1"/>
</dbReference>